<gene>
    <name evidence="2" type="ORF">GCM10022267_72220</name>
</gene>
<evidence type="ECO:0000313" key="3">
    <source>
        <dbReference type="Proteomes" id="UP001500711"/>
    </source>
</evidence>
<dbReference type="RefSeq" id="WP_346135053.1">
    <property type="nucleotide sequence ID" value="NZ_BAABBE010000029.1"/>
</dbReference>
<accession>A0ABP7C300</accession>
<organism evidence="2 3">
    <name type="scientific">Lentzea roselyniae</name>
    <dbReference type="NCBI Taxonomy" id="531940"/>
    <lineage>
        <taxon>Bacteria</taxon>
        <taxon>Bacillati</taxon>
        <taxon>Actinomycetota</taxon>
        <taxon>Actinomycetes</taxon>
        <taxon>Pseudonocardiales</taxon>
        <taxon>Pseudonocardiaceae</taxon>
        <taxon>Lentzea</taxon>
    </lineage>
</organism>
<dbReference type="Proteomes" id="UP001500711">
    <property type="component" value="Unassembled WGS sequence"/>
</dbReference>
<name>A0ABP7C300_9PSEU</name>
<protein>
    <recommendedName>
        <fullName evidence="4">Zinc-finger</fullName>
    </recommendedName>
</protein>
<comment type="caution">
    <text evidence="2">The sequence shown here is derived from an EMBL/GenBank/DDBJ whole genome shotgun (WGS) entry which is preliminary data.</text>
</comment>
<dbReference type="InterPro" id="IPR031795">
    <property type="entry name" value="Zf-HC3"/>
</dbReference>
<evidence type="ECO:0000256" key="1">
    <source>
        <dbReference type="SAM" id="MobiDB-lite"/>
    </source>
</evidence>
<dbReference type="Pfam" id="PF16827">
    <property type="entry name" value="zf-HC3"/>
    <property type="match status" value="1"/>
</dbReference>
<feature type="region of interest" description="Disordered" evidence="1">
    <location>
        <begin position="86"/>
        <end position="148"/>
    </location>
</feature>
<evidence type="ECO:0008006" key="4">
    <source>
        <dbReference type="Google" id="ProtNLM"/>
    </source>
</evidence>
<reference evidence="3" key="1">
    <citation type="journal article" date="2019" name="Int. J. Syst. Evol. Microbiol.">
        <title>The Global Catalogue of Microorganisms (GCM) 10K type strain sequencing project: providing services to taxonomists for standard genome sequencing and annotation.</title>
        <authorList>
            <consortium name="The Broad Institute Genomics Platform"/>
            <consortium name="The Broad Institute Genome Sequencing Center for Infectious Disease"/>
            <person name="Wu L."/>
            <person name="Ma J."/>
        </authorList>
    </citation>
    <scope>NUCLEOTIDE SEQUENCE [LARGE SCALE GENOMIC DNA]</scope>
    <source>
        <strain evidence="3">JCM 17494</strain>
    </source>
</reference>
<keyword evidence="3" id="KW-1185">Reference proteome</keyword>
<proteinExistence type="predicted"/>
<evidence type="ECO:0000313" key="2">
    <source>
        <dbReference type="EMBL" id="GAA3674884.1"/>
    </source>
</evidence>
<sequence>MCSLPETTPPERKVVAVSGLTSPRPFRWLPYLGARHAIPRTLAVPGACGEVLCGAEVVVPEKPSPKYPDGLWRECLHCDWQWRQQTGLTQRPRRPNTTRREPEVRIKNGLMAHGAGSGRRESKPGSPGVEPDRAGLANETWLVAGGTG</sequence>
<dbReference type="EMBL" id="BAABBE010000029">
    <property type="protein sequence ID" value="GAA3674884.1"/>
    <property type="molecule type" value="Genomic_DNA"/>
</dbReference>